<gene>
    <name evidence="2" type="ORF">POSPLADRAFT_1046739</name>
</gene>
<feature type="transmembrane region" description="Helical" evidence="1">
    <location>
        <begin position="112"/>
        <end position="130"/>
    </location>
</feature>
<dbReference type="AlphaFoldDB" id="A0A1X6N1T5"/>
<evidence type="ECO:0008006" key="4">
    <source>
        <dbReference type="Google" id="ProtNLM"/>
    </source>
</evidence>
<reference evidence="2 3" key="1">
    <citation type="submission" date="2017-04" db="EMBL/GenBank/DDBJ databases">
        <title>Genome Sequence of the Model Brown-Rot Fungus Postia placenta SB12.</title>
        <authorList>
            <consortium name="DOE Joint Genome Institute"/>
            <person name="Gaskell J."/>
            <person name="Kersten P."/>
            <person name="Larrondo L.F."/>
            <person name="Canessa P."/>
            <person name="Martinez D."/>
            <person name="Hibbett D."/>
            <person name="Schmoll M."/>
            <person name="Kubicek C.P."/>
            <person name="Martinez A.T."/>
            <person name="Yadav J."/>
            <person name="Master E."/>
            <person name="Magnuson J.K."/>
            <person name="James T."/>
            <person name="Yaver D."/>
            <person name="Berka R."/>
            <person name="Labutti K."/>
            <person name="Lipzen A."/>
            <person name="Aerts A."/>
            <person name="Barry K."/>
            <person name="Henrissat B."/>
            <person name="Blanchette R."/>
            <person name="Grigoriev I."/>
            <person name="Cullen D."/>
        </authorList>
    </citation>
    <scope>NUCLEOTIDE SEQUENCE [LARGE SCALE GENOMIC DNA]</scope>
    <source>
        <strain evidence="2 3">MAD-698-R-SB12</strain>
    </source>
</reference>
<protein>
    <recommendedName>
        <fullName evidence="4">G-protein coupled receptors family 1 profile domain-containing protein</fullName>
    </recommendedName>
</protein>
<evidence type="ECO:0000313" key="3">
    <source>
        <dbReference type="Proteomes" id="UP000194127"/>
    </source>
</evidence>
<dbReference type="EMBL" id="KZ110597">
    <property type="protein sequence ID" value="OSX62426.1"/>
    <property type="molecule type" value="Genomic_DNA"/>
</dbReference>
<feature type="transmembrane region" description="Helical" evidence="1">
    <location>
        <begin position="20"/>
        <end position="47"/>
    </location>
</feature>
<proteinExistence type="predicted"/>
<keyword evidence="1" id="KW-1133">Transmembrane helix</keyword>
<feature type="transmembrane region" description="Helical" evidence="1">
    <location>
        <begin position="59"/>
        <end position="82"/>
    </location>
</feature>
<sequence>MTNPYGPVNETAAQVYADKTALQGALLCNIIYGIHFILFVICAYILVRQMSRSNYTRQLGFLVYIATVFILGTLLTVSSSAFTQLAFVDNRNFPGGPSVFEQLMSWIPIDQLGNVALVLSSFFNDALLVWRCTVVYRGSTSIFRYATTIFPFIILLAAIVMGILFLAQNSNSSPVFLNDVIIAYFTLTLALNIIVTILIVLRLLSIRRRLRRLLGAGHATRYVDIAAMIVESASLFSIFSLLFLIPFALNNPLSEAFLPSLPQVQTVSSLLIILRAATGRAWSATTDTEIVACTDAANPVHLNQLSTPLAQSQMGASHLQLSKDTSSMATKVFVSHECTATADV</sequence>
<keyword evidence="1" id="KW-0472">Membrane</keyword>
<keyword evidence="1" id="KW-0812">Transmembrane</keyword>
<accession>A0A1X6N1T5</accession>
<dbReference type="GeneID" id="36324058"/>
<evidence type="ECO:0000313" key="2">
    <source>
        <dbReference type="EMBL" id="OSX62426.1"/>
    </source>
</evidence>
<feature type="transmembrane region" description="Helical" evidence="1">
    <location>
        <begin position="180"/>
        <end position="204"/>
    </location>
</feature>
<feature type="transmembrane region" description="Helical" evidence="1">
    <location>
        <begin position="142"/>
        <end position="168"/>
    </location>
</feature>
<keyword evidence="3" id="KW-1185">Reference proteome</keyword>
<organism evidence="2 3">
    <name type="scientific">Postia placenta MAD-698-R-SB12</name>
    <dbReference type="NCBI Taxonomy" id="670580"/>
    <lineage>
        <taxon>Eukaryota</taxon>
        <taxon>Fungi</taxon>
        <taxon>Dikarya</taxon>
        <taxon>Basidiomycota</taxon>
        <taxon>Agaricomycotina</taxon>
        <taxon>Agaricomycetes</taxon>
        <taxon>Polyporales</taxon>
        <taxon>Adustoporiaceae</taxon>
        <taxon>Rhodonia</taxon>
    </lineage>
</organism>
<dbReference type="RefSeq" id="XP_024339220.1">
    <property type="nucleotide sequence ID" value="XM_024479108.1"/>
</dbReference>
<evidence type="ECO:0000256" key="1">
    <source>
        <dbReference type="SAM" id="Phobius"/>
    </source>
</evidence>
<dbReference type="Proteomes" id="UP000194127">
    <property type="component" value="Unassembled WGS sequence"/>
</dbReference>
<dbReference type="OrthoDB" id="2641762at2759"/>
<feature type="transmembrane region" description="Helical" evidence="1">
    <location>
        <begin position="225"/>
        <end position="249"/>
    </location>
</feature>
<dbReference type="STRING" id="670580.A0A1X6N1T5"/>
<name>A0A1X6N1T5_9APHY</name>